<protein>
    <submittedName>
        <fullName evidence="1">Uncharacterized protein</fullName>
    </submittedName>
</protein>
<name>A0ACC0KT04_CHOFU</name>
<evidence type="ECO:0000313" key="2">
    <source>
        <dbReference type="Proteomes" id="UP001064048"/>
    </source>
</evidence>
<organism evidence="1 2">
    <name type="scientific">Choristoneura fumiferana</name>
    <name type="common">Spruce budworm moth</name>
    <name type="synonym">Archips fumiferana</name>
    <dbReference type="NCBI Taxonomy" id="7141"/>
    <lineage>
        <taxon>Eukaryota</taxon>
        <taxon>Metazoa</taxon>
        <taxon>Ecdysozoa</taxon>
        <taxon>Arthropoda</taxon>
        <taxon>Hexapoda</taxon>
        <taxon>Insecta</taxon>
        <taxon>Pterygota</taxon>
        <taxon>Neoptera</taxon>
        <taxon>Endopterygota</taxon>
        <taxon>Lepidoptera</taxon>
        <taxon>Glossata</taxon>
        <taxon>Ditrysia</taxon>
        <taxon>Tortricoidea</taxon>
        <taxon>Tortricidae</taxon>
        <taxon>Tortricinae</taxon>
        <taxon>Choristoneura</taxon>
    </lineage>
</organism>
<evidence type="ECO:0000313" key="1">
    <source>
        <dbReference type="EMBL" id="KAI8439400.1"/>
    </source>
</evidence>
<reference evidence="1 2" key="1">
    <citation type="journal article" date="2022" name="Genome Biol. Evol.">
        <title>The Spruce Budworm Genome: Reconstructing the Evolutionary History of Antifreeze Proteins.</title>
        <authorList>
            <person name="Beliveau C."/>
            <person name="Gagne P."/>
            <person name="Picq S."/>
            <person name="Vernygora O."/>
            <person name="Keeling C.I."/>
            <person name="Pinkney K."/>
            <person name="Doucet D."/>
            <person name="Wen F."/>
            <person name="Johnston J.S."/>
            <person name="Maaroufi H."/>
            <person name="Boyle B."/>
            <person name="Laroche J."/>
            <person name="Dewar K."/>
            <person name="Juretic N."/>
            <person name="Blackburn G."/>
            <person name="Nisole A."/>
            <person name="Brunet B."/>
            <person name="Brandao M."/>
            <person name="Lumley L."/>
            <person name="Duan J."/>
            <person name="Quan G."/>
            <person name="Lucarotti C.J."/>
            <person name="Roe A.D."/>
            <person name="Sperling F.A.H."/>
            <person name="Levesque R.C."/>
            <person name="Cusson M."/>
        </authorList>
    </citation>
    <scope>NUCLEOTIDE SEQUENCE [LARGE SCALE GENOMIC DNA]</scope>
    <source>
        <strain evidence="1">Glfc:IPQL:Cfum</strain>
    </source>
</reference>
<comment type="caution">
    <text evidence="1">The sequence shown here is derived from an EMBL/GenBank/DDBJ whole genome shotgun (WGS) entry which is preliminary data.</text>
</comment>
<accession>A0ACC0KT04</accession>
<gene>
    <name evidence="1" type="ORF">MSG28_013203</name>
</gene>
<keyword evidence="2" id="KW-1185">Reference proteome</keyword>
<dbReference type="Proteomes" id="UP001064048">
    <property type="component" value="Chromosome 23"/>
</dbReference>
<sequence>MHGNKKALQNYPPLFCVRGTAFLGAPAPIEDSNRTRIIYQTVLETLNMETCPSKGRVDSGRFEETSTFGPASAQCYVTVDGLPRARLTSNL</sequence>
<proteinExistence type="predicted"/>
<dbReference type="EMBL" id="CM046123">
    <property type="protein sequence ID" value="KAI8439400.1"/>
    <property type="molecule type" value="Genomic_DNA"/>
</dbReference>